<evidence type="ECO:0000256" key="8">
    <source>
        <dbReference type="SAM" id="MobiDB-lite"/>
    </source>
</evidence>
<dbReference type="PANTHER" id="PTHR43386">
    <property type="entry name" value="OLIGOPEPTIDE TRANSPORT SYSTEM PERMEASE PROTEIN APPC"/>
    <property type="match status" value="1"/>
</dbReference>
<dbReference type="Pfam" id="PF00528">
    <property type="entry name" value="BPD_transp_1"/>
    <property type="match status" value="1"/>
</dbReference>
<keyword evidence="6 7" id="KW-0472">Membrane</keyword>
<dbReference type="AlphaFoldDB" id="A0A7W0I804"/>
<reference evidence="11 12" key="1">
    <citation type="submission" date="2020-07" db="EMBL/GenBank/DDBJ databases">
        <title>Streptomyces isolated from Indian soil.</title>
        <authorList>
            <person name="Mandal S."/>
            <person name="Maiti P.K."/>
        </authorList>
    </citation>
    <scope>NUCLEOTIDE SEQUENCE [LARGE SCALE GENOMIC DNA]</scope>
    <source>
        <strain evidence="11 12">PSKA28</strain>
    </source>
</reference>
<dbReference type="GO" id="GO:0055085">
    <property type="term" value="P:transmembrane transport"/>
    <property type="evidence" value="ECO:0007669"/>
    <property type="project" value="InterPro"/>
</dbReference>
<comment type="subcellular location">
    <subcellularLocation>
        <location evidence="1 7">Cell membrane</location>
        <topology evidence="1 7">Multi-pass membrane protein</topology>
    </subcellularLocation>
</comment>
<evidence type="ECO:0000256" key="5">
    <source>
        <dbReference type="ARBA" id="ARBA00022989"/>
    </source>
</evidence>
<organism evidence="11 12">
    <name type="scientific">Streptomyces himalayensis subsp. himalayensis</name>
    <dbReference type="NCBI Taxonomy" id="2756131"/>
    <lineage>
        <taxon>Bacteria</taxon>
        <taxon>Bacillati</taxon>
        <taxon>Actinomycetota</taxon>
        <taxon>Actinomycetes</taxon>
        <taxon>Kitasatosporales</taxon>
        <taxon>Streptomycetaceae</taxon>
        <taxon>Streptomyces</taxon>
        <taxon>Streptomyces himalayensis</taxon>
    </lineage>
</organism>
<dbReference type="RefSeq" id="WP_181656687.1">
    <property type="nucleotide sequence ID" value="NZ_JACEHE010000003.1"/>
</dbReference>
<accession>A0A7W0I804</accession>
<feature type="transmembrane region" description="Helical" evidence="7">
    <location>
        <begin position="113"/>
        <end position="132"/>
    </location>
</feature>
<dbReference type="PANTHER" id="PTHR43386:SF1">
    <property type="entry name" value="D,D-DIPEPTIDE TRANSPORT SYSTEM PERMEASE PROTEIN DDPC-RELATED"/>
    <property type="match status" value="1"/>
</dbReference>
<sequence length="348" mass="36372">MRVLRLTWRQRSARIALAVLAVVAVLAVAGGAFAPDDPLAQHPADMLQGPSAAHLLGTDYLGRDVLSRLIAGTGLSIAGALEAVAAAMLLGVIPGVASVWLGRTVEWTTQRAADTLMIMPFTVFAIAVVGALGNGMHQAMLALGVLFAPLYFRVTRAAALGLKQAQYVEAAELMGASRWWILRTHVWGKILPTIAVTTAQTVGQALLVVSSLTFLGLGVQPPAPTWGGMLASDLGYLAQQPWAPLIPGAAIMITVGALNLLADAIRDSGAPTADELGKPPRAEGTAPALVTEDREPLNSPETQGRSANRATPSEDPELPSEDHANAAATVARTHIEQPEEAEHRVTTG</sequence>
<dbReference type="Gene3D" id="1.10.3720.10">
    <property type="entry name" value="MetI-like"/>
    <property type="match status" value="1"/>
</dbReference>
<comment type="similarity">
    <text evidence="7">Belongs to the binding-protein-dependent transport system permease family.</text>
</comment>
<keyword evidence="4 7" id="KW-0812">Transmembrane</keyword>
<dbReference type="InterPro" id="IPR050366">
    <property type="entry name" value="BP-dependent_transpt_permease"/>
</dbReference>
<evidence type="ECO:0000259" key="10">
    <source>
        <dbReference type="PROSITE" id="PS50928"/>
    </source>
</evidence>
<evidence type="ECO:0000256" key="2">
    <source>
        <dbReference type="ARBA" id="ARBA00022448"/>
    </source>
</evidence>
<feature type="compositionally biased region" description="Polar residues" evidence="8">
    <location>
        <begin position="299"/>
        <end position="311"/>
    </location>
</feature>
<evidence type="ECO:0000256" key="7">
    <source>
        <dbReference type="RuleBase" id="RU363032"/>
    </source>
</evidence>
<evidence type="ECO:0000256" key="9">
    <source>
        <dbReference type="SAM" id="SignalP"/>
    </source>
</evidence>
<dbReference type="GO" id="GO:0005886">
    <property type="term" value="C:plasma membrane"/>
    <property type="evidence" value="ECO:0007669"/>
    <property type="project" value="UniProtKB-SubCell"/>
</dbReference>
<feature type="signal peptide" evidence="9">
    <location>
        <begin position="1"/>
        <end position="34"/>
    </location>
</feature>
<keyword evidence="3" id="KW-1003">Cell membrane</keyword>
<dbReference type="SUPFAM" id="SSF161098">
    <property type="entry name" value="MetI-like"/>
    <property type="match status" value="1"/>
</dbReference>
<feature type="region of interest" description="Disordered" evidence="8">
    <location>
        <begin position="270"/>
        <end position="324"/>
    </location>
</feature>
<comment type="caution">
    <text evidence="11">The sequence shown here is derived from an EMBL/GenBank/DDBJ whole genome shotgun (WGS) entry which is preliminary data.</text>
</comment>
<keyword evidence="9" id="KW-0732">Signal</keyword>
<keyword evidence="2 7" id="KW-0813">Transport</keyword>
<dbReference type="PROSITE" id="PS50928">
    <property type="entry name" value="ABC_TM1"/>
    <property type="match status" value="1"/>
</dbReference>
<dbReference type="InterPro" id="IPR035906">
    <property type="entry name" value="MetI-like_sf"/>
</dbReference>
<evidence type="ECO:0000256" key="6">
    <source>
        <dbReference type="ARBA" id="ARBA00023136"/>
    </source>
</evidence>
<feature type="domain" description="ABC transmembrane type-1" evidence="10">
    <location>
        <begin position="73"/>
        <end position="262"/>
    </location>
</feature>
<dbReference type="InterPro" id="IPR000515">
    <property type="entry name" value="MetI-like"/>
</dbReference>
<evidence type="ECO:0000256" key="1">
    <source>
        <dbReference type="ARBA" id="ARBA00004651"/>
    </source>
</evidence>
<gene>
    <name evidence="11" type="ORF">H1D24_08075</name>
</gene>
<evidence type="ECO:0000313" key="11">
    <source>
        <dbReference type="EMBL" id="MBA2945767.1"/>
    </source>
</evidence>
<dbReference type="EMBL" id="JACEHE010000003">
    <property type="protein sequence ID" value="MBA2945767.1"/>
    <property type="molecule type" value="Genomic_DNA"/>
</dbReference>
<keyword evidence="5 7" id="KW-1133">Transmembrane helix</keyword>
<dbReference type="Proteomes" id="UP000545761">
    <property type="component" value="Unassembled WGS sequence"/>
</dbReference>
<proteinExistence type="inferred from homology"/>
<protein>
    <submittedName>
        <fullName evidence="11">ABC transporter permease</fullName>
    </submittedName>
</protein>
<evidence type="ECO:0000313" key="12">
    <source>
        <dbReference type="Proteomes" id="UP000545761"/>
    </source>
</evidence>
<evidence type="ECO:0000256" key="4">
    <source>
        <dbReference type="ARBA" id="ARBA00022692"/>
    </source>
</evidence>
<name>A0A7W0I804_9ACTN</name>
<feature type="chain" id="PRO_5031071565" evidence="9">
    <location>
        <begin position="35"/>
        <end position="348"/>
    </location>
</feature>
<dbReference type="CDD" id="cd06261">
    <property type="entry name" value="TM_PBP2"/>
    <property type="match status" value="1"/>
</dbReference>
<feature type="transmembrane region" description="Helical" evidence="7">
    <location>
        <begin position="77"/>
        <end position="101"/>
    </location>
</feature>
<evidence type="ECO:0000256" key="3">
    <source>
        <dbReference type="ARBA" id="ARBA00022475"/>
    </source>
</evidence>